<dbReference type="InterPro" id="IPR011050">
    <property type="entry name" value="Pectin_lyase_fold/virulence"/>
</dbReference>
<dbReference type="SMART" id="SM00710">
    <property type="entry name" value="PbH1"/>
    <property type="match status" value="11"/>
</dbReference>
<sequence>MADSTNISKSDLALAGSAPGTFVVSRGPTQIPLTDPRFTWDETTGTFTADGVSQLTVRDSGGQVYNCKAYGARGGGAADDTAAIQAAVDAAGPGGTVLLPRDTYLISGPITVPERVVIRGDRSIIKRAPQIVTTTSAPVAIGANTITVTARNGLRVGHYVTVATGVPLPTIGGRVASPGTGYVNGETVTFTGGLAPGGVPATGYITASGGAITGIVISTQGSGYVSSPKPTINTVAGVGGVVVPPWPEPNYDPRSHRILSISGNTLTVQGNFTVGFSSGAAVYTVWNGIASTGGGTRIYDLIMDGSRAGWTFYPWQCVAEMSLTGDRYMVQGCELYESPGEGIIAFGNYNSCLDSWIHDINGNGIHFSGVMNITVLDVVVVHGNQDQSVGHGYRAGIAWSNEISHVTCIGNYVEDCLNGFGAIKDTTNSEVTLMGNTIVNCWENGISLKCGTTDRAPKNVSIVGNRIYQCPIGIIVSHTQNNTTVFPSQVLISDNLLEDNVVGVDLNNARYVSITGNIFKGPTGAGAGPTFHVRFSRSKHINIANNTLLGNRYGVYGGDSLTENLRISGNVITNQYTQSVVIAGAKNCVVTDNILSNDATVINGYIGILAYGPAGITGNKLSLDNTNGGVVGIYLNTNMNTYTSGPNVQGNEIRGTSQNGIRTGEGQAVIANNVLTATTTMRNDTGIVTTPAVLTFTRSSGVITGVTVVSGGSYSVRPNVYASDTTGTGASFTATMSGTAIASVAVNSGGSNYTNPVASISGNYVGTNYQVI</sequence>
<dbReference type="Gene3D" id="2.160.20.10">
    <property type="entry name" value="Single-stranded right-handed beta-helix, Pectin lyase-like"/>
    <property type="match status" value="2"/>
</dbReference>
<dbReference type="Pfam" id="PF05048">
    <property type="entry name" value="NosD"/>
    <property type="match status" value="1"/>
</dbReference>
<dbReference type="InterPro" id="IPR024535">
    <property type="entry name" value="RHGA/B-epi-like_pectate_lyase"/>
</dbReference>
<protein>
    <recommendedName>
        <fullName evidence="5">Pectate lyase superfamily protein domain-containing protein</fullName>
    </recommendedName>
</protein>
<evidence type="ECO:0000313" key="3">
    <source>
        <dbReference type="EMBL" id="AGA28385.1"/>
    </source>
</evidence>
<proteinExistence type="predicted"/>
<evidence type="ECO:0000313" key="4">
    <source>
        <dbReference type="Proteomes" id="UP000010798"/>
    </source>
</evidence>
<dbReference type="InterPro" id="IPR006626">
    <property type="entry name" value="PbH1"/>
</dbReference>
<organism evidence="3 4">
    <name type="scientific">Singulisphaera acidiphila (strain ATCC BAA-1392 / DSM 18658 / VKM B-2454 / MOB10)</name>
    <dbReference type="NCBI Taxonomy" id="886293"/>
    <lineage>
        <taxon>Bacteria</taxon>
        <taxon>Pseudomonadati</taxon>
        <taxon>Planctomycetota</taxon>
        <taxon>Planctomycetia</taxon>
        <taxon>Isosphaerales</taxon>
        <taxon>Isosphaeraceae</taxon>
        <taxon>Singulisphaera</taxon>
    </lineage>
</organism>
<dbReference type="Pfam" id="PF12708">
    <property type="entry name" value="Pect-lyase_RHGA_epim"/>
    <property type="match status" value="1"/>
</dbReference>
<dbReference type="HOGENOM" id="CLU_362044_0_0_0"/>
<accession>L0DHS3</accession>
<dbReference type="EMBL" id="CP003364">
    <property type="protein sequence ID" value="AGA28385.1"/>
    <property type="molecule type" value="Genomic_DNA"/>
</dbReference>
<dbReference type="InterPro" id="IPR007742">
    <property type="entry name" value="NosD_dom"/>
</dbReference>
<reference evidence="3 4" key="1">
    <citation type="submission" date="2012-02" db="EMBL/GenBank/DDBJ databases">
        <title>Complete sequence of chromosome of Singulisphaera acidiphila DSM 18658.</title>
        <authorList>
            <consortium name="US DOE Joint Genome Institute (JGI-PGF)"/>
            <person name="Lucas S."/>
            <person name="Copeland A."/>
            <person name="Lapidus A."/>
            <person name="Glavina del Rio T."/>
            <person name="Dalin E."/>
            <person name="Tice H."/>
            <person name="Bruce D."/>
            <person name="Goodwin L."/>
            <person name="Pitluck S."/>
            <person name="Peters L."/>
            <person name="Ovchinnikova G."/>
            <person name="Chertkov O."/>
            <person name="Kyrpides N."/>
            <person name="Mavromatis K."/>
            <person name="Ivanova N."/>
            <person name="Brettin T."/>
            <person name="Detter J.C."/>
            <person name="Han C."/>
            <person name="Larimer F."/>
            <person name="Land M."/>
            <person name="Hauser L."/>
            <person name="Markowitz V."/>
            <person name="Cheng J.-F."/>
            <person name="Hugenholtz P."/>
            <person name="Woyke T."/>
            <person name="Wu D."/>
            <person name="Tindall B."/>
            <person name="Pomrenke H."/>
            <person name="Brambilla E."/>
            <person name="Klenk H.-P."/>
            <person name="Eisen J.A."/>
        </authorList>
    </citation>
    <scope>NUCLEOTIDE SEQUENCE [LARGE SCALE GENOMIC DNA]</scope>
    <source>
        <strain evidence="4">ATCC BAA-1392 / DSM 18658 / VKM B-2454 / MOB10</strain>
    </source>
</reference>
<dbReference type="Proteomes" id="UP000010798">
    <property type="component" value="Chromosome"/>
</dbReference>
<evidence type="ECO:0000259" key="2">
    <source>
        <dbReference type="Pfam" id="PF12708"/>
    </source>
</evidence>
<gene>
    <name evidence="3" type="ordered locus">Sinac_4178</name>
</gene>
<evidence type="ECO:0000259" key="1">
    <source>
        <dbReference type="Pfam" id="PF05048"/>
    </source>
</evidence>
<keyword evidence="4" id="KW-1185">Reference proteome</keyword>
<evidence type="ECO:0008006" key="5">
    <source>
        <dbReference type="Google" id="ProtNLM"/>
    </source>
</evidence>
<dbReference type="SUPFAM" id="SSF51126">
    <property type="entry name" value="Pectin lyase-like"/>
    <property type="match status" value="2"/>
</dbReference>
<feature type="domain" description="Periplasmic copper-binding protein NosD beta helix" evidence="1">
    <location>
        <begin position="457"/>
        <end position="601"/>
    </location>
</feature>
<name>L0DHS3_SINAD</name>
<dbReference type="AlphaFoldDB" id="L0DHS3"/>
<dbReference type="KEGG" id="saci:Sinac_4178"/>
<feature type="domain" description="Rhamnogalacturonase A/B/Epimerase-like pectate lyase" evidence="2">
    <location>
        <begin position="66"/>
        <end position="133"/>
    </location>
</feature>
<dbReference type="RefSeq" id="WP_015247513.1">
    <property type="nucleotide sequence ID" value="NC_019892.1"/>
</dbReference>
<dbReference type="InterPro" id="IPR012334">
    <property type="entry name" value="Pectin_lyas_fold"/>
</dbReference>